<evidence type="ECO:0000256" key="1">
    <source>
        <dbReference type="SAM" id="MobiDB-lite"/>
    </source>
</evidence>
<accession>A0ABC8KRU6</accession>
<gene>
    <name evidence="3" type="ORF">ERUC_LOCUS26481</name>
</gene>
<dbReference type="EMBL" id="CAKOAT010292932">
    <property type="protein sequence ID" value="CAH8360725.1"/>
    <property type="molecule type" value="Genomic_DNA"/>
</dbReference>
<evidence type="ECO:0000313" key="4">
    <source>
        <dbReference type="Proteomes" id="UP001642260"/>
    </source>
</evidence>
<dbReference type="AlphaFoldDB" id="A0ABC8KRU6"/>
<keyword evidence="2" id="KW-0732">Signal</keyword>
<protein>
    <submittedName>
        <fullName evidence="3">Uncharacterized protein</fullName>
    </submittedName>
</protein>
<feature type="region of interest" description="Disordered" evidence="1">
    <location>
        <begin position="47"/>
        <end position="93"/>
    </location>
</feature>
<evidence type="ECO:0000256" key="2">
    <source>
        <dbReference type="SAM" id="SignalP"/>
    </source>
</evidence>
<reference evidence="3 4" key="1">
    <citation type="submission" date="2022-03" db="EMBL/GenBank/DDBJ databases">
        <authorList>
            <person name="Macdonald S."/>
            <person name="Ahmed S."/>
            <person name="Newling K."/>
        </authorList>
    </citation>
    <scope>NUCLEOTIDE SEQUENCE [LARGE SCALE GENOMIC DNA]</scope>
</reference>
<feature type="signal peptide" evidence="2">
    <location>
        <begin position="1"/>
        <end position="25"/>
    </location>
</feature>
<dbReference type="Proteomes" id="UP001642260">
    <property type="component" value="Unassembled WGS sequence"/>
</dbReference>
<feature type="chain" id="PRO_5044835681" evidence="2">
    <location>
        <begin position="26"/>
        <end position="199"/>
    </location>
</feature>
<evidence type="ECO:0000313" key="3">
    <source>
        <dbReference type="EMBL" id="CAH8360725.1"/>
    </source>
</evidence>
<name>A0ABC8KRU6_ERUVS</name>
<feature type="compositionally biased region" description="Basic residues" evidence="1">
    <location>
        <begin position="62"/>
        <end position="76"/>
    </location>
</feature>
<sequence>MYSSSYSKLLLSFFFFFLLISSRETALFLVTMGVAVLNPQDCLKHPLSHMKHPRNPTACPNRQKKTISNRTRRSPPRKQSSPSPPRPDNNNKNVVVSQVRILKHGEEVPKKTSDLVVEKTDLLSTHRIGPDPEMIPSKIRLPVRKPKTVPFYAGPVTMTSPPPSDVPLPAFFAAKKSVSLFQATDATNEIIRMLRLDIA</sequence>
<keyword evidence="4" id="KW-1185">Reference proteome</keyword>
<proteinExistence type="predicted"/>
<comment type="caution">
    <text evidence="3">The sequence shown here is derived from an EMBL/GenBank/DDBJ whole genome shotgun (WGS) entry which is preliminary data.</text>
</comment>
<organism evidence="3 4">
    <name type="scientific">Eruca vesicaria subsp. sativa</name>
    <name type="common">Garden rocket</name>
    <name type="synonym">Eruca sativa</name>
    <dbReference type="NCBI Taxonomy" id="29727"/>
    <lineage>
        <taxon>Eukaryota</taxon>
        <taxon>Viridiplantae</taxon>
        <taxon>Streptophyta</taxon>
        <taxon>Embryophyta</taxon>
        <taxon>Tracheophyta</taxon>
        <taxon>Spermatophyta</taxon>
        <taxon>Magnoliopsida</taxon>
        <taxon>eudicotyledons</taxon>
        <taxon>Gunneridae</taxon>
        <taxon>Pentapetalae</taxon>
        <taxon>rosids</taxon>
        <taxon>malvids</taxon>
        <taxon>Brassicales</taxon>
        <taxon>Brassicaceae</taxon>
        <taxon>Brassiceae</taxon>
        <taxon>Eruca</taxon>
    </lineage>
</organism>
<dbReference type="PANTHER" id="PTHR33670">
    <property type="entry name" value="SPLICING FACTOR, PROLINE- AND GLUTAMINE-RICH-LIKE"/>
    <property type="match status" value="1"/>
</dbReference>
<dbReference type="PANTHER" id="PTHR33670:SF17">
    <property type="entry name" value="ANTHER-SPECIFIC PROLINE-RICH PROTEIN APG"/>
    <property type="match status" value="1"/>
</dbReference>